<keyword evidence="2 5" id="KW-0812">Transmembrane</keyword>
<dbReference type="RefSeq" id="WP_128396420.1">
    <property type="nucleotide sequence ID" value="NZ_SHKO01000005.1"/>
</dbReference>
<keyword evidence="4 5" id="KW-0472">Membrane</keyword>
<dbReference type="Pfam" id="PF25963">
    <property type="entry name" value="Beta-barrel_AAEA"/>
    <property type="match status" value="1"/>
</dbReference>
<reference evidence="8 9" key="1">
    <citation type="submission" date="2019-02" db="EMBL/GenBank/DDBJ databases">
        <title>Genomic Encyclopedia of Type Strains, Phase IV (KMG-IV): sequencing the most valuable type-strain genomes for metagenomic binning, comparative biology and taxonomic classification.</title>
        <authorList>
            <person name="Goeker M."/>
        </authorList>
    </citation>
    <scope>NUCLEOTIDE SEQUENCE [LARGE SCALE GENOMIC DNA]</scope>
    <source>
        <strain evidence="8 9">DSM 23814</strain>
    </source>
</reference>
<dbReference type="InterPro" id="IPR006143">
    <property type="entry name" value="RND_pump_MFP"/>
</dbReference>
<keyword evidence="9" id="KW-1185">Reference proteome</keyword>
<comment type="similarity">
    <text evidence="1">Belongs to the membrane fusion protein (MFP) (TC 8.A.1) family.</text>
</comment>
<dbReference type="Gene3D" id="2.40.30.170">
    <property type="match status" value="1"/>
</dbReference>
<dbReference type="SUPFAM" id="SSF111369">
    <property type="entry name" value="HlyD-like secretion proteins"/>
    <property type="match status" value="1"/>
</dbReference>
<dbReference type="PANTHER" id="PTHR30367:SF1">
    <property type="entry name" value="MULTIDRUG RESISTANCE PROTEIN MDTN"/>
    <property type="match status" value="1"/>
</dbReference>
<name>A0A4Q7V9Y5_9BURK</name>
<proteinExistence type="inferred from homology"/>
<feature type="transmembrane region" description="Helical" evidence="5">
    <location>
        <begin position="12"/>
        <end position="33"/>
    </location>
</feature>
<dbReference type="OrthoDB" id="9811754at2"/>
<keyword evidence="3 5" id="KW-1133">Transmembrane helix</keyword>
<dbReference type="Gene3D" id="2.40.50.100">
    <property type="match status" value="1"/>
</dbReference>
<dbReference type="Pfam" id="PF25917">
    <property type="entry name" value="BSH_RND"/>
    <property type="match status" value="1"/>
</dbReference>
<comment type="caution">
    <text evidence="8">The sequence shown here is derived from an EMBL/GenBank/DDBJ whole genome shotgun (WGS) entry which is preliminary data.</text>
</comment>
<feature type="domain" description="p-hydroxybenzoic acid efflux pump subunit AaeA-like beta-barrel" evidence="7">
    <location>
        <begin position="193"/>
        <end position="289"/>
    </location>
</feature>
<evidence type="ECO:0000256" key="2">
    <source>
        <dbReference type="ARBA" id="ARBA00022692"/>
    </source>
</evidence>
<evidence type="ECO:0000256" key="3">
    <source>
        <dbReference type="ARBA" id="ARBA00022989"/>
    </source>
</evidence>
<dbReference type="NCBIfam" id="TIGR01730">
    <property type="entry name" value="RND_mfp"/>
    <property type="match status" value="1"/>
</dbReference>
<dbReference type="InterPro" id="IPR058625">
    <property type="entry name" value="MdtA-like_BSH"/>
</dbReference>
<dbReference type="PANTHER" id="PTHR30367">
    <property type="entry name" value="P-HYDROXYBENZOIC ACID EFFLUX PUMP SUBUNIT AAEA-RELATED"/>
    <property type="match status" value="1"/>
</dbReference>
<gene>
    <name evidence="8" type="ORF">EV681_4267</name>
</gene>
<dbReference type="InterPro" id="IPR058634">
    <property type="entry name" value="AaeA-lik-b-barrel"/>
</dbReference>
<organism evidence="8 9">
    <name type="scientific">Advenella incenata</name>
    <dbReference type="NCBI Taxonomy" id="267800"/>
    <lineage>
        <taxon>Bacteria</taxon>
        <taxon>Pseudomonadati</taxon>
        <taxon>Pseudomonadota</taxon>
        <taxon>Betaproteobacteria</taxon>
        <taxon>Burkholderiales</taxon>
        <taxon>Alcaligenaceae</taxon>
    </lineage>
</organism>
<dbReference type="GO" id="GO:0022857">
    <property type="term" value="F:transmembrane transporter activity"/>
    <property type="evidence" value="ECO:0007669"/>
    <property type="project" value="InterPro"/>
</dbReference>
<dbReference type="AlphaFoldDB" id="A0A4Q7V9Y5"/>
<sequence>MKLPTSRPLAAIGRFLLTMFVLALAVWAGWLLWLHYEVEPWTRDGRVKANVVQVAPDVSGLVMNVAVHDNQDVKAGDLLFEIDRARYRLAYDQAQAVVQANTAAQEQAQRDVKRNRSLGKLVAAEMVEQSRMHLHQAQAALAQAKVQLASAELNLSRSRVYAVTDGRITNLSLRVGDYVNVGKPVLALIDSASFYVEGYFEEGKLGNIHINDPATITLMGNSTVIKGHVQSIALGIADRERSVGSDLLPNVNPTFNWIRLAQRVPVRVAIDDKDADMLLVAGQTATVNIEQTSRDHP</sequence>
<evidence type="ECO:0000256" key="5">
    <source>
        <dbReference type="SAM" id="Phobius"/>
    </source>
</evidence>
<evidence type="ECO:0000259" key="6">
    <source>
        <dbReference type="Pfam" id="PF25917"/>
    </source>
</evidence>
<protein>
    <submittedName>
        <fullName evidence="8">RND family efflux transporter MFP subunit</fullName>
    </submittedName>
</protein>
<evidence type="ECO:0000313" key="9">
    <source>
        <dbReference type="Proteomes" id="UP000293398"/>
    </source>
</evidence>
<evidence type="ECO:0000256" key="1">
    <source>
        <dbReference type="ARBA" id="ARBA00009477"/>
    </source>
</evidence>
<evidence type="ECO:0000256" key="4">
    <source>
        <dbReference type="ARBA" id="ARBA00023136"/>
    </source>
</evidence>
<dbReference type="EMBL" id="SHKO01000005">
    <property type="protein sequence ID" value="RZT91512.1"/>
    <property type="molecule type" value="Genomic_DNA"/>
</dbReference>
<feature type="domain" description="Multidrug resistance protein MdtA-like barrel-sandwich hybrid" evidence="6">
    <location>
        <begin position="50"/>
        <end position="188"/>
    </location>
</feature>
<evidence type="ECO:0000259" key="7">
    <source>
        <dbReference type="Pfam" id="PF25963"/>
    </source>
</evidence>
<evidence type="ECO:0000313" key="8">
    <source>
        <dbReference type="EMBL" id="RZT91512.1"/>
    </source>
</evidence>
<dbReference type="InterPro" id="IPR050393">
    <property type="entry name" value="MFP_Efflux_Pump"/>
</dbReference>
<dbReference type="GO" id="GO:0016020">
    <property type="term" value="C:membrane"/>
    <property type="evidence" value="ECO:0007669"/>
    <property type="project" value="InterPro"/>
</dbReference>
<accession>A0A4Q7V9Y5</accession>
<dbReference type="Proteomes" id="UP000293398">
    <property type="component" value="Unassembled WGS sequence"/>
</dbReference>